<dbReference type="PANTHER" id="PTHR42743">
    <property type="entry name" value="AMINO-ACID AMINOTRANSFERASE"/>
    <property type="match status" value="1"/>
</dbReference>
<dbReference type="InterPro" id="IPR050571">
    <property type="entry name" value="Class-IV_PLP-Dep_Aminotrnsfr"/>
</dbReference>
<dbReference type="RefSeq" id="WP_104428267.1">
    <property type="nucleotide sequence ID" value="NZ_PTIZ01000003.1"/>
</dbReference>
<evidence type="ECO:0000256" key="4">
    <source>
        <dbReference type="ARBA" id="ARBA00022898"/>
    </source>
</evidence>
<comment type="caution">
    <text evidence="15">The sequence shown here is derived from an EMBL/GenBank/DDBJ whole genome shotgun (WGS) entry which is preliminary data.</text>
</comment>
<evidence type="ECO:0000256" key="6">
    <source>
        <dbReference type="ARBA" id="ARBA00023239"/>
    </source>
</evidence>
<keyword evidence="4 14" id="KW-0663">Pyridoxal phosphate</keyword>
<dbReference type="GO" id="GO:0005829">
    <property type="term" value="C:cytosol"/>
    <property type="evidence" value="ECO:0007669"/>
    <property type="project" value="TreeGrafter"/>
</dbReference>
<evidence type="ECO:0000256" key="2">
    <source>
        <dbReference type="ARBA" id="ARBA00009320"/>
    </source>
</evidence>
<dbReference type="InterPro" id="IPR043132">
    <property type="entry name" value="BCAT-like_C"/>
</dbReference>
<proteinExistence type="inferred from homology"/>
<dbReference type="InterPro" id="IPR017824">
    <property type="entry name" value="Aminodeoxychorismate_lyase_IV"/>
</dbReference>
<dbReference type="SUPFAM" id="SSF56752">
    <property type="entry name" value="D-aminoacid aminotransferase-like PLP-dependent enzymes"/>
    <property type="match status" value="1"/>
</dbReference>
<evidence type="ECO:0000256" key="3">
    <source>
        <dbReference type="ARBA" id="ARBA00011738"/>
    </source>
</evidence>
<sequence>MILINGESKEHIEISDRGFQYGDGLFETIEVRDGQAVFLERHLERLNSGCQRLYIPFPGAELLSFEAGELCRRSAGGRHSVRAVLKVIVTRGSGGRGYRQPDVIQPTRVLSLHPYPDYPEIYREQGIAARFCATRLGLNPTLAGIKHLNRLEQVMARAEWNAPVIQEGLMLDVNDHVIEGTMTNLFYIKNNSLYTAVLAQSGVAGIMRGIIMTISADHGLSVIEHAFTKDELLSADEVFVCNSIIGIWPIKQIETTRFSVGPLTQGIQGWLDKFTSDDCMEAG</sequence>
<protein>
    <recommendedName>
        <fullName evidence="11 12">Aminodeoxychorismate lyase</fullName>
        <ecNumber evidence="8 12">4.1.3.38</ecNumber>
    </recommendedName>
</protein>
<evidence type="ECO:0000256" key="10">
    <source>
        <dbReference type="ARBA" id="ARBA00054027"/>
    </source>
</evidence>
<dbReference type="GO" id="GO:0030170">
    <property type="term" value="F:pyridoxal phosphate binding"/>
    <property type="evidence" value="ECO:0007669"/>
    <property type="project" value="InterPro"/>
</dbReference>
<evidence type="ECO:0000256" key="1">
    <source>
        <dbReference type="ARBA" id="ARBA00001933"/>
    </source>
</evidence>
<evidence type="ECO:0000313" key="15">
    <source>
        <dbReference type="EMBL" id="PPK76565.1"/>
    </source>
</evidence>
<dbReference type="Proteomes" id="UP000240010">
    <property type="component" value="Unassembled WGS sequence"/>
</dbReference>
<dbReference type="GO" id="GO:0046656">
    <property type="term" value="P:folic acid biosynthetic process"/>
    <property type="evidence" value="ECO:0007669"/>
    <property type="project" value="UniProtKB-KW"/>
</dbReference>
<dbReference type="AlphaFoldDB" id="A0A2S6HGE7"/>
<dbReference type="GO" id="GO:0008153">
    <property type="term" value="P:4-aminobenzoate biosynthetic process"/>
    <property type="evidence" value="ECO:0007669"/>
    <property type="project" value="UniProtKB-UniRule"/>
</dbReference>
<name>A0A2S6HGE7_9GAMM</name>
<evidence type="ECO:0000256" key="14">
    <source>
        <dbReference type="RuleBase" id="RU004516"/>
    </source>
</evidence>
<organism evidence="15 16">
    <name type="scientific">Methylobacter tundripaludum</name>
    <dbReference type="NCBI Taxonomy" id="173365"/>
    <lineage>
        <taxon>Bacteria</taxon>
        <taxon>Pseudomonadati</taxon>
        <taxon>Pseudomonadota</taxon>
        <taxon>Gammaproteobacteria</taxon>
        <taxon>Methylococcales</taxon>
        <taxon>Methylococcaceae</taxon>
        <taxon>Methylobacter</taxon>
    </lineage>
</organism>
<dbReference type="Gene3D" id="3.30.470.10">
    <property type="match status" value="1"/>
</dbReference>
<dbReference type="EMBL" id="PTIZ01000003">
    <property type="protein sequence ID" value="PPK76565.1"/>
    <property type="molecule type" value="Genomic_DNA"/>
</dbReference>
<dbReference type="InterPro" id="IPR018300">
    <property type="entry name" value="Aminotrans_IV_CS"/>
</dbReference>
<comment type="similarity">
    <text evidence="2 13">Belongs to the class-IV pyridoxal-phosphate-dependent aminotransferase family.</text>
</comment>
<comment type="pathway">
    <text evidence="7">Cofactor biosynthesis; tetrahydrofolate biosynthesis; 4-aminobenzoate from chorismate: step 2/2.</text>
</comment>
<keyword evidence="6 15" id="KW-0456">Lyase</keyword>
<gene>
    <name evidence="15" type="ORF">B0F87_103172</name>
</gene>
<accession>A0A2S6HGE7</accession>
<evidence type="ECO:0000256" key="11">
    <source>
        <dbReference type="ARBA" id="ARBA00069174"/>
    </source>
</evidence>
<dbReference type="Gene3D" id="3.20.10.10">
    <property type="entry name" value="D-amino Acid Aminotransferase, subunit A, domain 2"/>
    <property type="match status" value="1"/>
</dbReference>
<dbReference type="NCBIfam" id="TIGR03461">
    <property type="entry name" value="pabC_Proteo"/>
    <property type="match status" value="1"/>
</dbReference>
<evidence type="ECO:0000256" key="9">
    <source>
        <dbReference type="ARBA" id="ARBA00049529"/>
    </source>
</evidence>
<evidence type="ECO:0000256" key="7">
    <source>
        <dbReference type="ARBA" id="ARBA00035633"/>
    </source>
</evidence>
<reference evidence="15 16" key="1">
    <citation type="submission" date="2018-02" db="EMBL/GenBank/DDBJ databases">
        <title>Subsurface microbial communities from deep shales in Ohio and West Virginia, USA.</title>
        <authorList>
            <person name="Wrighton K."/>
        </authorList>
    </citation>
    <scope>NUCLEOTIDE SEQUENCE [LARGE SCALE GENOMIC DNA]</scope>
    <source>
        <strain evidence="15 16">OWC-DMM</strain>
    </source>
</reference>
<evidence type="ECO:0000256" key="5">
    <source>
        <dbReference type="ARBA" id="ARBA00022909"/>
    </source>
</evidence>
<dbReference type="FunFam" id="3.20.10.10:FF:000002">
    <property type="entry name" value="D-alanine aminotransferase"/>
    <property type="match status" value="1"/>
</dbReference>
<evidence type="ECO:0000256" key="12">
    <source>
        <dbReference type="NCBIfam" id="TIGR03461"/>
    </source>
</evidence>
<dbReference type="PANTHER" id="PTHR42743:SF2">
    <property type="entry name" value="AMINODEOXYCHORISMATE LYASE"/>
    <property type="match status" value="1"/>
</dbReference>
<dbReference type="Pfam" id="PF01063">
    <property type="entry name" value="Aminotran_4"/>
    <property type="match status" value="1"/>
</dbReference>
<keyword evidence="5" id="KW-0289">Folate biosynthesis</keyword>
<comment type="function">
    <text evidence="10">Involved in the biosynthesis of p-aminobenzoate (PABA), a precursor of tetrahydrofolate. Converts 4-amino-4-deoxychorismate into 4-aminobenzoate (PABA) and pyruvate.</text>
</comment>
<dbReference type="InterPro" id="IPR001544">
    <property type="entry name" value="Aminotrans_IV"/>
</dbReference>
<dbReference type="EC" id="4.1.3.38" evidence="8 12"/>
<evidence type="ECO:0000313" key="16">
    <source>
        <dbReference type="Proteomes" id="UP000240010"/>
    </source>
</evidence>
<dbReference type="PROSITE" id="PS00770">
    <property type="entry name" value="AA_TRANSFER_CLASS_4"/>
    <property type="match status" value="1"/>
</dbReference>
<evidence type="ECO:0000256" key="8">
    <source>
        <dbReference type="ARBA" id="ARBA00035676"/>
    </source>
</evidence>
<dbReference type="CDD" id="cd01559">
    <property type="entry name" value="ADCL_like"/>
    <property type="match status" value="1"/>
</dbReference>
<comment type="catalytic activity">
    <reaction evidence="9">
        <text>4-amino-4-deoxychorismate = 4-aminobenzoate + pyruvate + H(+)</text>
        <dbReference type="Rhea" id="RHEA:16201"/>
        <dbReference type="ChEBI" id="CHEBI:15361"/>
        <dbReference type="ChEBI" id="CHEBI:15378"/>
        <dbReference type="ChEBI" id="CHEBI:17836"/>
        <dbReference type="ChEBI" id="CHEBI:58406"/>
        <dbReference type="EC" id="4.1.3.38"/>
    </reaction>
</comment>
<dbReference type="InterPro" id="IPR036038">
    <property type="entry name" value="Aminotransferase-like"/>
</dbReference>
<comment type="cofactor">
    <cofactor evidence="1 14">
        <name>pyridoxal 5'-phosphate</name>
        <dbReference type="ChEBI" id="CHEBI:597326"/>
    </cofactor>
</comment>
<comment type="subunit">
    <text evidence="3">Homodimer.</text>
</comment>
<evidence type="ECO:0000256" key="13">
    <source>
        <dbReference type="RuleBase" id="RU004106"/>
    </source>
</evidence>
<dbReference type="GO" id="GO:0008696">
    <property type="term" value="F:4-amino-4-deoxychorismate lyase activity"/>
    <property type="evidence" value="ECO:0007669"/>
    <property type="project" value="UniProtKB-UniRule"/>
</dbReference>
<dbReference type="NCBIfam" id="NF004761">
    <property type="entry name" value="PRK06092.1"/>
    <property type="match status" value="1"/>
</dbReference>
<dbReference type="InterPro" id="IPR043131">
    <property type="entry name" value="BCAT-like_N"/>
</dbReference>